<reference evidence="1 2" key="1">
    <citation type="submission" date="2016-01" db="EMBL/GenBank/DDBJ databases">
        <authorList>
            <person name="Regsiter A."/>
            <person name="william w."/>
        </authorList>
    </citation>
    <scope>NUCLEOTIDE SEQUENCE [LARGE SCALE GENOMIC DNA]</scope>
    <source>
        <strain evidence="1 2">B6</strain>
    </source>
</reference>
<sequence length="233" mass="26209">MPILKEQFDTFFRGGAAEMHVASLFYLAGYEACRVTPDSGIDLIVSNAARSKLLGETFISRRVQVKSSIVDATGASIKTSDDELQFLCDEPDCFTVIVLMQELRVERYLDSFSHSRDVVAEQIGHAVDDHWEEEIGERGRAIGAKRSLPPGFAGGTFRTFWLNGAQLTRLRQKGAWVQKDQSNVLKMELVDGAVEINGFGIVPELFQIRHIMSTERHYGFESGKIHHNDIWDM</sequence>
<protein>
    <recommendedName>
        <fullName evidence="3">DUF4365 domain-containing protein</fullName>
    </recommendedName>
</protein>
<evidence type="ECO:0008006" key="3">
    <source>
        <dbReference type="Google" id="ProtNLM"/>
    </source>
</evidence>
<proteinExistence type="predicted"/>
<dbReference type="Proteomes" id="UP000192074">
    <property type="component" value="Unassembled WGS sequence"/>
</dbReference>
<evidence type="ECO:0000313" key="1">
    <source>
        <dbReference type="EMBL" id="CVI25292.1"/>
    </source>
</evidence>
<accession>A0A822VDS2</accession>
<dbReference type="EMBL" id="FCNL01000042">
    <property type="protein sequence ID" value="CVI25292.1"/>
    <property type="molecule type" value="Genomic_DNA"/>
</dbReference>
<dbReference type="AlphaFoldDB" id="A0A822VDS2"/>
<gene>
    <name evidence="1" type="ORF">AGR4A_pAt30107</name>
</gene>
<comment type="caution">
    <text evidence="1">The sequence shown here is derived from an EMBL/GenBank/DDBJ whole genome shotgun (WGS) entry which is preliminary data.</text>
</comment>
<name>A0A822VDS2_AGRTU</name>
<evidence type="ECO:0000313" key="2">
    <source>
        <dbReference type="Proteomes" id="UP000192074"/>
    </source>
</evidence>
<dbReference type="RefSeq" id="WP_080868839.1">
    <property type="nucleotide sequence ID" value="NZ_LT009760.1"/>
</dbReference>
<organism evidence="1 2">
    <name type="scientific">Agrobacterium tumefaciens str. B6</name>
    <dbReference type="NCBI Taxonomy" id="1183423"/>
    <lineage>
        <taxon>Bacteria</taxon>
        <taxon>Pseudomonadati</taxon>
        <taxon>Pseudomonadota</taxon>
        <taxon>Alphaproteobacteria</taxon>
        <taxon>Hyphomicrobiales</taxon>
        <taxon>Rhizobiaceae</taxon>
        <taxon>Rhizobium/Agrobacterium group</taxon>
        <taxon>Agrobacterium</taxon>
        <taxon>Agrobacterium tumefaciens complex</taxon>
    </lineage>
</organism>